<dbReference type="PANTHER" id="PTHR43479:SF11">
    <property type="entry name" value="ACREF_ENVCD OPERON REPRESSOR-RELATED"/>
    <property type="match status" value="1"/>
</dbReference>
<dbReference type="GeneID" id="61001128"/>
<sequence length="199" mass="23344">MSNQDVKKIIENSFLGLLQERSYEQIAVSTIVEKAFVSRTTFYNYFKNKDDVLLSVLDDFLSEFDLLQKENIDFLNQIDMTSKDSIKTILYPNTLGIIEYFLSNKNLILILLSPKVSIDFMKILQKVYYEHFIQALPDLYYKKIDQEILEYYSLFLTNGVASIVENWFHHNLDESPQKISDKILNLLAVSLQNIYLEIN</sequence>
<feature type="DNA-binding region" description="H-T-H motif" evidence="2">
    <location>
        <begin position="27"/>
        <end position="46"/>
    </location>
</feature>
<protein>
    <recommendedName>
        <fullName evidence="3">HTH tetR-type domain-containing protein</fullName>
    </recommendedName>
</protein>
<evidence type="ECO:0000256" key="1">
    <source>
        <dbReference type="ARBA" id="ARBA00023125"/>
    </source>
</evidence>
<dbReference type="PROSITE" id="PS50977">
    <property type="entry name" value="HTH_TETR_2"/>
    <property type="match status" value="1"/>
</dbReference>
<dbReference type="InterPro" id="IPR050624">
    <property type="entry name" value="HTH-type_Tx_Regulator"/>
</dbReference>
<comment type="caution">
    <text evidence="4">The sequence shown here is derived from an EMBL/GenBank/DDBJ whole genome shotgun (WGS) entry which is preliminary data.</text>
</comment>
<keyword evidence="5" id="KW-1185">Reference proteome</keyword>
<gene>
    <name evidence="4" type="ORF">EMU01_30710</name>
</gene>
<dbReference type="InterPro" id="IPR001647">
    <property type="entry name" value="HTH_TetR"/>
</dbReference>
<dbReference type="EMBL" id="BJWA01000047">
    <property type="protein sequence ID" value="GEL81927.1"/>
    <property type="molecule type" value="Genomic_DNA"/>
</dbReference>
<evidence type="ECO:0000256" key="2">
    <source>
        <dbReference type="PROSITE-ProRule" id="PRU00335"/>
    </source>
</evidence>
<dbReference type="PANTHER" id="PTHR43479">
    <property type="entry name" value="ACREF/ENVCD OPERON REPRESSOR-RELATED"/>
    <property type="match status" value="1"/>
</dbReference>
<dbReference type="Gene3D" id="1.10.357.10">
    <property type="entry name" value="Tetracycline Repressor, domain 2"/>
    <property type="match status" value="1"/>
</dbReference>
<reference evidence="4 5" key="1">
    <citation type="submission" date="2019-07" db="EMBL/GenBank/DDBJ databases">
        <title>Whole genome shotgun sequence of Enterococcus mundtii NBRC 100490.</title>
        <authorList>
            <person name="Hosoyama A."/>
            <person name="Uohara A."/>
            <person name="Ohji S."/>
            <person name="Ichikawa N."/>
        </authorList>
    </citation>
    <scope>NUCLEOTIDE SEQUENCE [LARGE SCALE GENOMIC DNA]</scope>
    <source>
        <strain evidence="4 5">NBRC 100490</strain>
    </source>
</reference>
<dbReference type="SUPFAM" id="SSF46689">
    <property type="entry name" value="Homeodomain-like"/>
    <property type="match status" value="1"/>
</dbReference>
<dbReference type="Pfam" id="PF00440">
    <property type="entry name" value="TetR_N"/>
    <property type="match status" value="1"/>
</dbReference>
<accession>A0ABQ0VK30</accession>
<feature type="domain" description="HTH tetR-type" evidence="3">
    <location>
        <begin position="4"/>
        <end position="64"/>
    </location>
</feature>
<keyword evidence="1 2" id="KW-0238">DNA-binding</keyword>
<dbReference type="Proteomes" id="UP000321175">
    <property type="component" value="Unassembled WGS sequence"/>
</dbReference>
<evidence type="ECO:0000313" key="5">
    <source>
        <dbReference type="Proteomes" id="UP000321175"/>
    </source>
</evidence>
<organism evidence="4 5">
    <name type="scientific">Enterococcus mundtii</name>
    <dbReference type="NCBI Taxonomy" id="53346"/>
    <lineage>
        <taxon>Bacteria</taxon>
        <taxon>Bacillati</taxon>
        <taxon>Bacillota</taxon>
        <taxon>Bacilli</taxon>
        <taxon>Lactobacillales</taxon>
        <taxon>Enterococcaceae</taxon>
        <taxon>Enterococcus</taxon>
    </lineage>
</organism>
<evidence type="ECO:0000313" key="4">
    <source>
        <dbReference type="EMBL" id="GEL81927.1"/>
    </source>
</evidence>
<evidence type="ECO:0000259" key="3">
    <source>
        <dbReference type="PROSITE" id="PS50977"/>
    </source>
</evidence>
<proteinExistence type="predicted"/>
<dbReference type="Pfam" id="PF14278">
    <property type="entry name" value="TetR_C_8"/>
    <property type="match status" value="1"/>
</dbReference>
<dbReference type="RefSeq" id="WP_071867406.1">
    <property type="nucleotide sequence ID" value="NZ_BJWA01000047.1"/>
</dbReference>
<dbReference type="InterPro" id="IPR009057">
    <property type="entry name" value="Homeodomain-like_sf"/>
</dbReference>
<name>A0ABQ0VK30_ENTMU</name>
<dbReference type="InterPro" id="IPR039532">
    <property type="entry name" value="TetR_C_Firmicutes"/>
</dbReference>